<feature type="modified residue" description="4-aspartylphosphate" evidence="2">
    <location>
        <position position="52"/>
    </location>
</feature>
<dbReference type="PANTHER" id="PTHR44591:SF3">
    <property type="entry name" value="RESPONSE REGULATORY DOMAIN-CONTAINING PROTEIN"/>
    <property type="match status" value="1"/>
</dbReference>
<accession>A0ABS8KKK3</accession>
<evidence type="ECO:0000256" key="2">
    <source>
        <dbReference type="PROSITE-ProRule" id="PRU00169"/>
    </source>
</evidence>
<evidence type="ECO:0000256" key="1">
    <source>
        <dbReference type="ARBA" id="ARBA00022553"/>
    </source>
</evidence>
<organism evidence="4 5">
    <name type="scientific">Paraburkholderia translucens</name>
    <dbReference type="NCBI Taxonomy" id="2886945"/>
    <lineage>
        <taxon>Bacteria</taxon>
        <taxon>Pseudomonadati</taxon>
        <taxon>Pseudomonadota</taxon>
        <taxon>Betaproteobacteria</taxon>
        <taxon>Burkholderiales</taxon>
        <taxon>Burkholderiaceae</taxon>
        <taxon>Paraburkholderia</taxon>
    </lineage>
</organism>
<evidence type="ECO:0000313" key="5">
    <source>
        <dbReference type="Proteomes" id="UP001430614"/>
    </source>
</evidence>
<comment type="caution">
    <text evidence="4">The sequence shown here is derived from an EMBL/GenBank/DDBJ whole genome shotgun (WGS) entry which is preliminary data.</text>
</comment>
<keyword evidence="1 2" id="KW-0597">Phosphoprotein</keyword>
<dbReference type="InterPro" id="IPR050595">
    <property type="entry name" value="Bact_response_regulator"/>
</dbReference>
<name>A0ABS8KKK3_9BURK</name>
<dbReference type="SMART" id="SM00448">
    <property type="entry name" value="REC"/>
    <property type="match status" value="1"/>
</dbReference>
<evidence type="ECO:0000259" key="3">
    <source>
        <dbReference type="PROSITE" id="PS50110"/>
    </source>
</evidence>
<dbReference type="InterPro" id="IPR001789">
    <property type="entry name" value="Sig_transdc_resp-reg_receiver"/>
</dbReference>
<dbReference type="CDD" id="cd00156">
    <property type="entry name" value="REC"/>
    <property type="match status" value="1"/>
</dbReference>
<evidence type="ECO:0000313" key="4">
    <source>
        <dbReference type="EMBL" id="MCC8405311.1"/>
    </source>
</evidence>
<dbReference type="EMBL" id="JAJITC010000018">
    <property type="protein sequence ID" value="MCC8405311.1"/>
    <property type="molecule type" value="Genomic_DNA"/>
</dbReference>
<gene>
    <name evidence="4" type="ORF">LJ655_26205</name>
</gene>
<dbReference type="Gene3D" id="3.40.50.2300">
    <property type="match status" value="1"/>
</dbReference>
<sequence>MANILLVDDDAENLSSLQLALESDGHQVSVAGDGQRALAILHHESIQFMITDYEMPDINGAELCRLVHAQHAYSELPILMLSAAPEPPNPWTSWGRFLRKPARFEELAAAIHAGVSRRMITGKQPSRTVSVSAVLRRQIPAASRWQPVHAGCWP</sequence>
<protein>
    <submittedName>
        <fullName evidence="4">Response regulator</fullName>
    </submittedName>
</protein>
<dbReference type="PANTHER" id="PTHR44591">
    <property type="entry name" value="STRESS RESPONSE REGULATOR PROTEIN 1"/>
    <property type="match status" value="1"/>
</dbReference>
<dbReference type="InterPro" id="IPR011006">
    <property type="entry name" value="CheY-like_superfamily"/>
</dbReference>
<feature type="domain" description="Response regulatory" evidence="3">
    <location>
        <begin position="3"/>
        <end position="115"/>
    </location>
</feature>
<reference evidence="4 5" key="1">
    <citation type="submission" date="2021-11" db="EMBL/GenBank/DDBJ databases">
        <authorList>
            <person name="Oh E.-T."/>
            <person name="Kim S.-B."/>
        </authorList>
    </citation>
    <scope>NUCLEOTIDE SEQUENCE [LARGE SCALE GENOMIC DNA]</scope>
    <source>
        <strain evidence="4 5">MMS20-SJTN17</strain>
    </source>
</reference>
<dbReference type="SUPFAM" id="SSF52172">
    <property type="entry name" value="CheY-like"/>
    <property type="match status" value="1"/>
</dbReference>
<dbReference type="PROSITE" id="PS50110">
    <property type="entry name" value="RESPONSE_REGULATORY"/>
    <property type="match status" value="1"/>
</dbReference>
<proteinExistence type="predicted"/>
<dbReference type="Proteomes" id="UP001430614">
    <property type="component" value="Unassembled WGS sequence"/>
</dbReference>
<keyword evidence="5" id="KW-1185">Reference proteome</keyword>
<dbReference type="RefSeq" id="WP_230564085.1">
    <property type="nucleotide sequence ID" value="NZ_JAJITC010000018.1"/>
</dbReference>
<dbReference type="Pfam" id="PF00072">
    <property type="entry name" value="Response_reg"/>
    <property type="match status" value="1"/>
</dbReference>